<keyword evidence="3 6" id="KW-0378">Hydrolase</keyword>
<comment type="caution">
    <text evidence="8">The sequence shown here is derived from an EMBL/GenBank/DDBJ whole genome shotgun (WGS) entry which is preliminary data.</text>
</comment>
<evidence type="ECO:0000256" key="5">
    <source>
        <dbReference type="ARBA" id="ARBA00023180"/>
    </source>
</evidence>
<keyword evidence="2" id="KW-0719">Serine esterase</keyword>
<evidence type="ECO:0000256" key="1">
    <source>
        <dbReference type="ARBA" id="ARBA00005964"/>
    </source>
</evidence>
<gene>
    <name evidence="8" type="ORF">PVAND_017062</name>
</gene>
<accession>A0A9J6BHX6</accession>
<proteinExistence type="inferred from homology"/>
<dbReference type="Proteomes" id="UP001107558">
    <property type="component" value="Chromosome 4"/>
</dbReference>
<dbReference type="InterPro" id="IPR019826">
    <property type="entry name" value="Carboxylesterase_B_AS"/>
</dbReference>
<dbReference type="InterPro" id="IPR029058">
    <property type="entry name" value="AB_hydrolase_fold"/>
</dbReference>
<evidence type="ECO:0000256" key="4">
    <source>
        <dbReference type="ARBA" id="ARBA00023157"/>
    </source>
</evidence>
<evidence type="ECO:0000256" key="3">
    <source>
        <dbReference type="ARBA" id="ARBA00022801"/>
    </source>
</evidence>
<dbReference type="PANTHER" id="PTHR43142:SF1">
    <property type="entry name" value="CARBOXYLIC ESTER HYDROLASE"/>
    <property type="match status" value="1"/>
</dbReference>
<dbReference type="OrthoDB" id="19653at2759"/>
<evidence type="ECO:0000313" key="8">
    <source>
        <dbReference type="EMBL" id="KAG5669167.1"/>
    </source>
</evidence>
<dbReference type="EC" id="3.1.1.-" evidence="6"/>
<dbReference type="GO" id="GO:0052689">
    <property type="term" value="F:carboxylic ester hydrolase activity"/>
    <property type="evidence" value="ECO:0007669"/>
    <property type="project" value="UniProtKB-KW"/>
</dbReference>
<evidence type="ECO:0000259" key="7">
    <source>
        <dbReference type="Pfam" id="PF00135"/>
    </source>
</evidence>
<evidence type="ECO:0000256" key="2">
    <source>
        <dbReference type="ARBA" id="ARBA00022487"/>
    </source>
</evidence>
<evidence type="ECO:0000256" key="6">
    <source>
        <dbReference type="RuleBase" id="RU361235"/>
    </source>
</evidence>
<dbReference type="Pfam" id="PF00135">
    <property type="entry name" value="COesterase"/>
    <property type="match status" value="1"/>
</dbReference>
<feature type="domain" description="Carboxylesterase type B" evidence="7">
    <location>
        <begin position="5"/>
        <end position="517"/>
    </location>
</feature>
<keyword evidence="5" id="KW-0325">Glycoprotein</keyword>
<sequence>MDNIEIVNTEYGKVKGIYKISALGTDYVSFQGIPYMKAPLGKLRFKDAQVPEKWDHILDATEDSPSYCAFNLITREKEGQENAGTICVYTKNVKPEKFYPVLIWIHGGSFMRGSCKTDVYGPDYFMEKDIILVTLNYRLGAIGFLSLDDESLNVPGNAGLKDQLFALKFIKRNIENFGGDSNNITLFGESAGGQSVHLLSISEQSKGLFNRAIIMSGTAFNKSWCFKMPRKMCRKFNDKLARKLGWNGKFGDEKSLLEFLENASACEIVDETNLILSNEDEFEHGILLPFGPIIEPYKSKNCLIFKDPIEMARDSWSNEIDIIFSGTSFEGIFKANVKDEVAFYYLQDPAYFTPLIDLDLQVTDPITQEYGQRIKNLYYQPDEMPSIENQEAYLRYCSDFIFWHGIYRAVQSRLEFSKAKTFLLRFNVDGKLNLYKSLKKSEKYKGACHADDLFYLFKTIHLDVPEKDSNEFKSIERMIGIFTNFAATGDPNYDDCKFSPQSNINDLKCTEITEKDVKEIDLPELKTLKVWDSIYKDHDVPLF</sequence>
<organism evidence="8 9">
    <name type="scientific">Polypedilum vanderplanki</name>
    <name type="common">Sleeping chironomid midge</name>
    <dbReference type="NCBI Taxonomy" id="319348"/>
    <lineage>
        <taxon>Eukaryota</taxon>
        <taxon>Metazoa</taxon>
        <taxon>Ecdysozoa</taxon>
        <taxon>Arthropoda</taxon>
        <taxon>Hexapoda</taxon>
        <taxon>Insecta</taxon>
        <taxon>Pterygota</taxon>
        <taxon>Neoptera</taxon>
        <taxon>Endopterygota</taxon>
        <taxon>Diptera</taxon>
        <taxon>Nematocera</taxon>
        <taxon>Chironomoidea</taxon>
        <taxon>Chironomidae</taxon>
        <taxon>Chironominae</taxon>
        <taxon>Polypedilum</taxon>
        <taxon>Polypedilum</taxon>
    </lineage>
</organism>
<reference evidence="8" key="1">
    <citation type="submission" date="2021-03" db="EMBL/GenBank/DDBJ databases">
        <title>Chromosome level genome of the anhydrobiotic midge Polypedilum vanderplanki.</title>
        <authorList>
            <person name="Yoshida Y."/>
            <person name="Kikawada T."/>
            <person name="Gusev O."/>
        </authorList>
    </citation>
    <scope>NUCLEOTIDE SEQUENCE</scope>
    <source>
        <strain evidence="8">NIAS01</strain>
        <tissue evidence="8">Whole body or cell culture</tissue>
    </source>
</reference>
<comment type="similarity">
    <text evidence="1 6">Belongs to the type-B carboxylesterase/lipase family.</text>
</comment>
<name>A0A9J6BHX6_POLVA</name>
<keyword evidence="9" id="KW-1185">Reference proteome</keyword>
<dbReference type="InterPro" id="IPR002018">
    <property type="entry name" value="CarbesteraseB"/>
</dbReference>
<dbReference type="Gene3D" id="3.40.50.1820">
    <property type="entry name" value="alpha/beta hydrolase"/>
    <property type="match status" value="1"/>
</dbReference>
<dbReference type="EMBL" id="JADBJN010000004">
    <property type="protein sequence ID" value="KAG5669167.1"/>
    <property type="molecule type" value="Genomic_DNA"/>
</dbReference>
<dbReference type="PROSITE" id="PS00122">
    <property type="entry name" value="CARBOXYLESTERASE_B_1"/>
    <property type="match status" value="1"/>
</dbReference>
<dbReference type="AlphaFoldDB" id="A0A9J6BHX6"/>
<keyword evidence="4" id="KW-1015">Disulfide bond</keyword>
<protein>
    <recommendedName>
        <fullName evidence="6">Carboxylic ester hydrolase</fullName>
        <ecNumber evidence="6">3.1.1.-</ecNumber>
    </recommendedName>
</protein>
<evidence type="ECO:0000313" key="9">
    <source>
        <dbReference type="Proteomes" id="UP001107558"/>
    </source>
</evidence>
<dbReference type="PANTHER" id="PTHR43142">
    <property type="entry name" value="CARBOXYLIC ESTER HYDROLASE"/>
    <property type="match status" value="1"/>
</dbReference>
<dbReference type="SUPFAM" id="SSF53474">
    <property type="entry name" value="alpha/beta-Hydrolases"/>
    <property type="match status" value="1"/>
</dbReference>